<accession>A0A6V7H9H6</accession>
<dbReference type="OrthoDB" id="6022531at2759"/>
<dbReference type="EMBL" id="CAJDYZ010009289">
    <property type="protein sequence ID" value="CAD1476366.1"/>
    <property type="molecule type" value="Genomic_DNA"/>
</dbReference>
<sequence>ALDNNQISELRPGHFAGLTNLESLRANKNRITMADFSDLEGSNAFNF</sequence>
<protein>
    <submittedName>
        <fullName evidence="1">Uncharacterized protein</fullName>
    </submittedName>
</protein>
<evidence type="ECO:0000313" key="1">
    <source>
        <dbReference type="EMBL" id="CAD1476366.1"/>
    </source>
</evidence>
<organism evidence="1 2">
    <name type="scientific">Heterotrigona itama</name>
    <dbReference type="NCBI Taxonomy" id="395501"/>
    <lineage>
        <taxon>Eukaryota</taxon>
        <taxon>Metazoa</taxon>
        <taxon>Ecdysozoa</taxon>
        <taxon>Arthropoda</taxon>
        <taxon>Hexapoda</taxon>
        <taxon>Insecta</taxon>
        <taxon>Pterygota</taxon>
        <taxon>Neoptera</taxon>
        <taxon>Endopterygota</taxon>
        <taxon>Hymenoptera</taxon>
        <taxon>Apocrita</taxon>
        <taxon>Aculeata</taxon>
        <taxon>Apoidea</taxon>
        <taxon>Anthophila</taxon>
        <taxon>Apidae</taxon>
        <taxon>Heterotrigona</taxon>
    </lineage>
</organism>
<gene>
    <name evidence="1" type="ORF">MHI_LOCUS640334</name>
</gene>
<dbReference type="InterPro" id="IPR032675">
    <property type="entry name" value="LRR_dom_sf"/>
</dbReference>
<comment type="caution">
    <text evidence="1">The sequence shown here is derived from an EMBL/GenBank/DDBJ whole genome shotgun (WGS) entry which is preliminary data.</text>
</comment>
<dbReference type="SUPFAM" id="SSF52058">
    <property type="entry name" value="L domain-like"/>
    <property type="match status" value="1"/>
</dbReference>
<feature type="non-terminal residue" evidence="1">
    <location>
        <position position="47"/>
    </location>
</feature>
<keyword evidence="2" id="KW-1185">Reference proteome</keyword>
<dbReference type="Proteomes" id="UP000752696">
    <property type="component" value="Unassembled WGS sequence"/>
</dbReference>
<proteinExistence type="predicted"/>
<evidence type="ECO:0000313" key="2">
    <source>
        <dbReference type="Proteomes" id="UP000752696"/>
    </source>
</evidence>
<reference evidence="1" key="1">
    <citation type="submission" date="2020-07" db="EMBL/GenBank/DDBJ databases">
        <authorList>
            <person name="Nazaruddin N."/>
        </authorList>
    </citation>
    <scope>NUCLEOTIDE SEQUENCE</scope>
</reference>
<dbReference type="AlphaFoldDB" id="A0A6V7H9H6"/>
<dbReference type="Gene3D" id="3.80.10.10">
    <property type="entry name" value="Ribonuclease Inhibitor"/>
    <property type="match status" value="1"/>
</dbReference>
<name>A0A6V7H9H6_9HYME</name>
<feature type="non-terminal residue" evidence="1">
    <location>
        <position position="1"/>
    </location>
</feature>